<evidence type="ECO:0000256" key="2">
    <source>
        <dbReference type="SAM" id="Phobius"/>
    </source>
</evidence>
<keyword evidence="4" id="KW-1185">Reference proteome</keyword>
<reference evidence="3 4" key="1">
    <citation type="submission" date="2021-03" db="EMBL/GenBank/DDBJ databases">
        <title>Actinoplanes flavus sp. nov., a novel actinomycete isolated from Coconut Palm rhizosphere soil.</title>
        <authorList>
            <person name="Luo X."/>
        </authorList>
    </citation>
    <scope>NUCLEOTIDE SEQUENCE [LARGE SCALE GENOMIC DNA]</scope>
    <source>
        <strain evidence="3 4">NEAU-H7</strain>
    </source>
</reference>
<sequence length="100" mass="10384">MVQATSPDRGSGQNGYRVGRSHDAPAPTASSYPADGGRLPPIVWSRVDRGRILREDLLGLGKSVVVAVVGIAAFIATGMGIALLVTTVLKAFGIDPGSYY</sequence>
<gene>
    <name evidence="3" type="ORF">J5X75_42155</name>
</gene>
<proteinExistence type="predicted"/>
<organism evidence="3 4">
    <name type="scientific">Actinoplanes flavus</name>
    <dbReference type="NCBI Taxonomy" id="2820290"/>
    <lineage>
        <taxon>Bacteria</taxon>
        <taxon>Bacillati</taxon>
        <taxon>Actinomycetota</taxon>
        <taxon>Actinomycetes</taxon>
        <taxon>Micromonosporales</taxon>
        <taxon>Micromonosporaceae</taxon>
        <taxon>Actinoplanes</taxon>
    </lineage>
</organism>
<accession>A0ABS3V004</accession>
<dbReference type="Proteomes" id="UP000679690">
    <property type="component" value="Unassembled WGS sequence"/>
</dbReference>
<keyword evidence="2" id="KW-1133">Transmembrane helix</keyword>
<feature type="transmembrane region" description="Helical" evidence="2">
    <location>
        <begin position="64"/>
        <end position="89"/>
    </location>
</feature>
<dbReference type="EMBL" id="JAGFNS010000053">
    <property type="protein sequence ID" value="MBO3744119.1"/>
    <property type="molecule type" value="Genomic_DNA"/>
</dbReference>
<name>A0ABS3V004_9ACTN</name>
<keyword evidence="2" id="KW-0812">Transmembrane</keyword>
<evidence type="ECO:0000256" key="1">
    <source>
        <dbReference type="SAM" id="MobiDB-lite"/>
    </source>
</evidence>
<comment type="caution">
    <text evidence="3">The sequence shown here is derived from an EMBL/GenBank/DDBJ whole genome shotgun (WGS) entry which is preliminary data.</text>
</comment>
<protein>
    <submittedName>
        <fullName evidence="3">Uncharacterized protein</fullName>
    </submittedName>
</protein>
<dbReference type="RefSeq" id="WP_208473353.1">
    <property type="nucleotide sequence ID" value="NZ_JAGFNS010000053.1"/>
</dbReference>
<keyword evidence="2" id="KW-0472">Membrane</keyword>
<feature type="region of interest" description="Disordered" evidence="1">
    <location>
        <begin position="1"/>
        <end position="40"/>
    </location>
</feature>
<evidence type="ECO:0000313" key="4">
    <source>
        <dbReference type="Proteomes" id="UP000679690"/>
    </source>
</evidence>
<evidence type="ECO:0000313" key="3">
    <source>
        <dbReference type="EMBL" id="MBO3744119.1"/>
    </source>
</evidence>